<dbReference type="GO" id="GO:0006629">
    <property type="term" value="P:lipid metabolic process"/>
    <property type="evidence" value="ECO:0007669"/>
    <property type="project" value="UniProtKB-KW"/>
</dbReference>
<comment type="caution">
    <text evidence="5">The sequence shown here is derived from an EMBL/GenBank/DDBJ whole genome shotgun (WGS) entry which is preliminary data.</text>
</comment>
<accession>A0A6I3SWT3</accession>
<evidence type="ECO:0000313" key="5">
    <source>
        <dbReference type="EMBL" id="MTV53494.1"/>
    </source>
</evidence>
<evidence type="ECO:0000313" key="4">
    <source>
        <dbReference type="EMBL" id="GGC15109.1"/>
    </source>
</evidence>
<reference evidence="7" key="2">
    <citation type="journal article" date="2019" name="Int. J. Syst. Evol. Microbiol.">
        <title>The Global Catalogue of Microorganisms (GCM) 10K type strain sequencing project: providing services to taxonomists for standard genome sequencing and annotation.</title>
        <authorList>
            <consortium name="The Broad Institute Genomics Platform"/>
            <consortium name="The Broad Institute Genome Sequencing Center for Infectious Disease"/>
            <person name="Wu L."/>
            <person name="Ma J."/>
        </authorList>
    </citation>
    <scope>NUCLEOTIDE SEQUENCE [LARGE SCALE GENOMIC DNA]</scope>
    <source>
        <strain evidence="7">CGMCC 1.15931</strain>
    </source>
</reference>
<dbReference type="Pfam" id="PF01734">
    <property type="entry name" value="Patatin"/>
    <property type="match status" value="1"/>
</dbReference>
<comment type="caution">
    <text evidence="2">Lacks conserved residue(s) required for the propagation of feature annotation.</text>
</comment>
<evidence type="ECO:0000259" key="3">
    <source>
        <dbReference type="PROSITE" id="PS51635"/>
    </source>
</evidence>
<keyword evidence="7" id="KW-1185">Reference proteome</keyword>
<proteinExistence type="predicted"/>
<sequence>METPEKYRHCLVLAGGGFRFGYYLGVHAAAEDTGNAPDIVLASCGGAIAAAIIQALPDATARRAWAASPAMYDFLCAVQPTRYAAPRRALADIARRWLARTPVATVPDLFNDYLFDVPAALPLPPPRAVGPALAIVGGRLLFQPYEAGAARTGRELYEEIVFGPARAAALVAGTAPAADSRWSSGAVAPALATDSAMPVADAVRISVADMFYFRSHRHQGRDYTGGVIDLFPIELAQRLARRVTMERKAPFHPHLALPALRAVLGIDGSARLRHVHDQAADAWFDTSDVGTALRAQGIGKRIDWRRNRIALAMPPTLAAYANQVEAQWQYGYRKGLAAFAAAGSMACA</sequence>
<dbReference type="OrthoDB" id="697183at2"/>
<dbReference type="SUPFAM" id="SSF52151">
    <property type="entry name" value="FabD/lysophospholipase-like"/>
    <property type="match status" value="1"/>
</dbReference>
<dbReference type="RefSeq" id="WP_155470808.1">
    <property type="nucleotide sequence ID" value="NZ_BMKG01000019.1"/>
</dbReference>
<feature type="domain" description="PNPLA" evidence="3">
    <location>
        <begin position="11"/>
        <end position="237"/>
    </location>
</feature>
<gene>
    <name evidence="4" type="ORF">GCM10011572_40610</name>
    <name evidence="5" type="ORF">GM672_12230</name>
</gene>
<dbReference type="Gene3D" id="3.40.1090.10">
    <property type="entry name" value="Cytosolic phospholipase A2 catalytic domain"/>
    <property type="match status" value="1"/>
</dbReference>
<dbReference type="EMBL" id="BMKG01000019">
    <property type="protein sequence ID" value="GGC15109.1"/>
    <property type="molecule type" value="Genomic_DNA"/>
</dbReference>
<dbReference type="EMBL" id="WNKZ01000030">
    <property type="protein sequence ID" value="MTV53494.1"/>
    <property type="molecule type" value="Genomic_DNA"/>
</dbReference>
<reference evidence="4" key="1">
    <citation type="journal article" date="2014" name="Int. J. Syst. Evol. Microbiol.">
        <title>Complete genome of a new Firmicutes species belonging to the dominant human colonic microbiota ('Ruminococcus bicirculans') reveals two chromosomes and a selective capacity to utilize plant glucans.</title>
        <authorList>
            <consortium name="NISC Comparative Sequencing Program"/>
            <person name="Wegmann U."/>
            <person name="Louis P."/>
            <person name="Goesmann A."/>
            <person name="Henrissat B."/>
            <person name="Duncan S.H."/>
            <person name="Flint H.J."/>
        </authorList>
    </citation>
    <scope>NUCLEOTIDE SEQUENCE</scope>
    <source>
        <strain evidence="4">CGMCC 1.15931</strain>
    </source>
</reference>
<reference evidence="4" key="4">
    <citation type="submission" date="2024-05" db="EMBL/GenBank/DDBJ databases">
        <authorList>
            <person name="Sun Q."/>
            <person name="Zhou Y."/>
        </authorList>
    </citation>
    <scope>NUCLEOTIDE SEQUENCE</scope>
    <source>
        <strain evidence="4">CGMCC 1.15931</strain>
    </source>
</reference>
<dbReference type="AlphaFoldDB" id="A0A6I3SWT3"/>
<evidence type="ECO:0000256" key="2">
    <source>
        <dbReference type="PROSITE-ProRule" id="PRU01161"/>
    </source>
</evidence>
<evidence type="ECO:0000313" key="6">
    <source>
        <dbReference type="Proteomes" id="UP000430634"/>
    </source>
</evidence>
<dbReference type="PROSITE" id="PS51635">
    <property type="entry name" value="PNPLA"/>
    <property type="match status" value="1"/>
</dbReference>
<dbReference type="Proteomes" id="UP000622638">
    <property type="component" value="Unassembled WGS sequence"/>
</dbReference>
<dbReference type="Proteomes" id="UP000430634">
    <property type="component" value="Unassembled WGS sequence"/>
</dbReference>
<dbReference type="InterPro" id="IPR002641">
    <property type="entry name" value="PNPLA_dom"/>
</dbReference>
<organism evidence="5 6">
    <name type="scientific">Pseudoduganella buxea</name>
    <dbReference type="NCBI Taxonomy" id="1949069"/>
    <lineage>
        <taxon>Bacteria</taxon>
        <taxon>Pseudomonadati</taxon>
        <taxon>Pseudomonadota</taxon>
        <taxon>Betaproteobacteria</taxon>
        <taxon>Burkholderiales</taxon>
        <taxon>Oxalobacteraceae</taxon>
        <taxon>Telluria group</taxon>
        <taxon>Pseudoduganella</taxon>
    </lineage>
</organism>
<dbReference type="InterPro" id="IPR016035">
    <property type="entry name" value="Acyl_Trfase/lysoPLipase"/>
</dbReference>
<protein>
    <recommendedName>
        <fullName evidence="3">PNPLA domain-containing protein</fullName>
    </recommendedName>
</protein>
<evidence type="ECO:0000313" key="7">
    <source>
        <dbReference type="Proteomes" id="UP000622638"/>
    </source>
</evidence>
<name>A0A6I3SWT3_9BURK</name>
<keyword evidence="1" id="KW-0443">Lipid metabolism</keyword>
<reference evidence="5 6" key="3">
    <citation type="submission" date="2019-11" db="EMBL/GenBank/DDBJ databases">
        <title>Type strains purchased from KCTC, JCM and DSMZ.</title>
        <authorList>
            <person name="Lu H."/>
        </authorList>
    </citation>
    <scope>NUCLEOTIDE SEQUENCE [LARGE SCALE GENOMIC DNA]</scope>
    <source>
        <strain evidence="5 6">KCTC 52429</strain>
    </source>
</reference>
<evidence type="ECO:0000256" key="1">
    <source>
        <dbReference type="ARBA" id="ARBA00023098"/>
    </source>
</evidence>